<dbReference type="GO" id="GO:0005524">
    <property type="term" value="F:ATP binding"/>
    <property type="evidence" value="ECO:0007669"/>
    <property type="project" value="UniProtKB-KW"/>
</dbReference>
<gene>
    <name evidence="1" type="ORF">FC057_19990</name>
</gene>
<organism evidence="1 2">
    <name type="scientific">Vibrio tasmaniensis</name>
    <dbReference type="NCBI Taxonomy" id="212663"/>
    <lineage>
        <taxon>Bacteria</taxon>
        <taxon>Pseudomonadati</taxon>
        <taxon>Pseudomonadota</taxon>
        <taxon>Gammaproteobacteria</taxon>
        <taxon>Vibrionales</taxon>
        <taxon>Vibrionaceae</taxon>
        <taxon>Vibrio</taxon>
    </lineage>
</organism>
<dbReference type="SUPFAM" id="SSF52540">
    <property type="entry name" value="P-loop containing nucleoside triphosphate hydrolases"/>
    <property type="match status" value="1"/>
</dbReference>
<proteinExistence type="predicted"/>
<dbReference type="InterPro" id="IPR027417">
    <property type="entry name" value="P-loop_NTPase"/>
</dbReference>
<dbReference type="AlphaFoldDB" id="A0AB38NM88"/>
<sequence>MLNELRCNKLIDTKLEFNDGLNVLVGPNDGANSIGKSSVLMLIDFAFSGDDFIKLSSDIIDNVGIITVEMDFIFDGVIHKFSRATNDPSVVTFITESEHIEKPISEYREFLKENYKFPDESASFRSAVNPFFRIWGKENNNPNKPLNSFPSEPYSSIKPNVLKLFSLHGDLKELELEKKATQSKKSILKGAFNEGYIKPLTKVESRKKNM</sequence>
<evidence type="ECO:0000313" key="2">
    <source>
        <dbReference type="Proteomes" id="UP000308018"/>
    </source>
</evidence>
<accession>A0AB38NM88</accession>
<evidence type="ECO:0000313" key="1">
    <source>
        <dbReference type="EMBL" id="TKG29409.1"/>
    </source>
</evidence>
<name>A0AB38NM88_9VIBR</name>
<dbReference type="RefSeq" id="WP_102258019.1">
    <property type="nucleotide sequence ID" value="NZ_MDBP01000043.1"/>
</dbReference>
<dbReference type="Proteomes" id="UP000308018">
    <property type="component" value="Unassembled WGS sequence"/>
</dbReference>
<keyword evidence="1" id="KW-0067">ATP-binding</keyword>
<reference evidence="1 2" key="1">
    <citation type="submission" date="2019-04" db="EMBL/GenBank/DDBJ databases">
        <title>A reverse ecology approach based on a biological definition of microbial populations.</title>
        <authorList>
            <person name="Arevalo P."/>
            <person name="Vaninsberghe D."/>
            <person name="Elsherbini J."/>
            <person name="Gore J."/>
            <person name="Polz M."/>
        </authorList>
    </citation>
    <scope>NUCLEOTIDE SEQUENCE [LARGE SCALE GENOMIC DNA]</scope>
    <source>
        <strain evidence="1 2">10N.222.45.A8</strain>
    </source>
</reference>
<keyword evidence="1" id="KW-0547">Nucleotide-binding</keyword>
<comment type="caution">
    <text evidence="1">The sequence shown here is derived from an EMBL/GenBank/DDBJ whole genome shotgun (WGS) entry which is preliminary data.</text>
</comment>
<dbReference type="Gene3D" id="3.40.50.300">
    <property type="entry name" value="P-loop containing nucleotide triphosphate hydrolases"/>
    <property type="match status" value="1"/>
</dbReference>
<dbReference type="EMBL" id="SYVV01000035">
    <property type="protein sequence ID" value="TKG29409.1"/>
    <property type="molecule type" value="Genomic_DNA"/>
</dbReference>
<protein>
    <submittedName>
        <fullName evidence="1">ATP-binding protein</fullName>
    </submittedName>
</protein>